<comment type="subcellular location">
    <subcellularLocation>
        <location evidence="1">Periplasm</location>
    </subcellularLocation>
</comment>
<evidence type="ECO:0000313" key="9">
    <source>
        <dbReference type="Proteomes" id="UP001596292"/>
    </source>
</evidence>
<evidence type="ECO:0000256" key="6">
    <source>
        <dbReference type="ARBA" id="ARBA00022841"/>
    </source>
</evidence>
<comment type="pathway">
    <text evidence="2">Glycan biosynthesis; alginate biosynthesis.</text>
</comment>
<keyword evidence="5" id="KW-0574">Periplasm</keyword>
<evidence type="ECO:0000256" key="5">
    <source>
        <dbReference type="ARBA" id="ARBA00022764"/>
    </source>
</evidence>
<evidence type="ECO:0000259" key="7">
    <source>
        <dbReference type="Pfam" id="PF16822"/>
    </source>
</evidence>
<keyword evidence="3" id="KW-0808">Transferase</keyword>
<evidence type="ECO:0000256" key="4">
    <source>
        <dbReference type="ARBA" id="ARBA00022729"/>
    </source>
</evidence>
<evidence type="ECO:0000313" key="8">
    <source>
        <dbReference type="EMBL" id="MFC6791470.1"/>
    </source>
</evidence>
<feature type="domain" description="AlgX/AlgJ SGNH hydrolase-like" evidence="7">
    <location>
        <begin position="8"/>
        <end position="143"/>
    </location>
</feature>
<keyword evidence="9" id="KW-1185">Reference proteome</keyword>
<gene>
    <name evidence="8" type="ORF">ACFQE0_18710</name>
</gene>
<evidence type="ECO:0000256" key="1">
    <source>
        <dbReference type="ARBA" id="ARBA00004418"/>
    </source>
</evidence>
<dbReference type="InterPro" id="IPR031811">
    <property type="entry name" value="ALGX/ALGJ_SGNH-like"/>
</dbReference>
<reference evidence="9" key="1">
    <citation type="journal article" date="2019" name="Int. J. Syst. Evol. Microbiol.">
        <title>The Global Catalogue of Microorganisms (GCM) 10K type strain sequencing project: providing services to taxonomists for standard genome sequencing and annotation.</title>
        <authorList>
            <consortium name="The Broad Institute Genomics Platform"/>
            <consortium name="The Broad Institute Genome Sequencing Center for Infectious Disease"/>
            <person name="Wu L."/>
            <person name="Ma J."/>
        </authorList>
    </citation>
    <scope>NUCLEOTIDE SEQUENCE [LARGE SCALE GENOMIC DNA]</scope>
    <source>
        <strain evidence="9">CCUG 48316</strain>
    </source>
</reference>
<keyword evidence="4" id="KW-0732">Signal</keyword>
<name>A0ABW2BMW2_9HYPH</name>
<dbReference type="Proteomes" id="UP001596292">
    <property type="component" value="Unassembled WGS sequence"/>
</dbReference>
<evidence type="ECO:0000256" key="2">
    <source>
        <dbReference type="ARBA" id="ARBA00005182"/>
    </source>
</evidence>
<keyword evidence="6" id="KW-0016">Alginate biosynthesis</keyword>
<sequence length="310" mass="35030">MTYLTPDVFEGKDGHLFLALGSNNVVGLFSERHASFDSLLRDWRSLIEGRARKLADMGVVYKHIFVPDKLTIYREEAGDLWQGLKSPVEFIENAGLAPMEDIIVPLCAYLRKQKSSYPIFFKNDTHWTPEGCFSAYQMLCAYLSIPHRADLISNPFGRVELSGDLGGKLNPPRTETFRFGSFGRSATRVSANRLVTLRESGALPNGNDLHVGSIVEFRNIASSTPLRVLLFGDSFSEYRNHYLTGLLADTVSELKFVWSTNIDYGVVERFRPNIVISEIAERFMCRIPTDDVDIERHAEKKVETALQKAR</sequence>
<dbReference type="EMBL" id="JBHSWN010000001">
    <property type="protein sequence ID" value="MFC6791470.1"/>
    <property type="molecule type" value="Genomic_DNA"/>
</dbReference>
<comment type="caution">
    <text evidence="8">The sequence shown here is derived from an EMBL/GenBank/DDBJ whole genome shotgun (WGS) entry which is preliminary data.</text>
</comment>
<dbReference type="Pfam" id="PF16822">
    <property type="entry name" value="ALGX"/>
    <property type="match status" value="1"/>
</dbReference>
<organism evidence="8 9">
    <name type="scientific">Methylobacterium komagatae</name>
    <dbReference type="NCBI Taxonomy" id="374425"/>
    <lineage>
        <taxon>Bacteria</taxon>
        <taxon>Pseudomonadati</taxon>
        <taxon>Pseudomonadota</taxon>
        <taxon>Alphaproteobacteria</taxon>
        <taxon>Hyphomicrobiales</taxon>
        <taxon>Methylobacteriaceae</taxon>
        <taxon>Methylobacterium</taxon>
    </lineage>
</organism>
<accession>A0ABW2BMW2</accession>
<protein>
    <recommendedName>
        <fullName evidence="7">AlgX/AlgJ SGNH hydrolase-like domain-containing protein</fullName>
    </recommendedName>
</protein>
<dbReference type="RefSeq" id="WP_378972386.1">
    <property type="nucleotide sequence ID" value="NZ_JBHSWN010000001.1"/>
</dbReference>
<evidence type="ECO:0000256" key="3">
    <source>
        <dbReference type="ARBA" id="ARBA00022679"/>
    </source>
</evidence>
<proteinExistence type="predicted"/>